<organism evidence="2 3">
    <name type="scientific">Musa troglodytarum</name>
    <name type="common">fe'i banana</name>
    <dbReference type="NCBI Taxonomy" id="320322"/>
    <lineage>
        <taxon>Eukaryota</taxon>
        <taxon>Viridiplantae</taxon>
        <taxon>Streptophyta</taxon>
        <taxon>Embryophyta</taxon>
        <taxon>Tracheophyta</taxon>
        <taxon>Spermatophyta</taxon>
        <taxon>Magnoliopsida</taxon>
        <taxon>Liliopsida</taxon>
        <taxon>Zingiberales</taxon>
        <taxon>Musaceae</taxon>
        <taxon>Musa</taxon>
    </lineage>
</organism>
<sequence length="719" mass="80664">MKEQPVEAANRPRTTSYLVGNHKNGRRTGGVVGHTRSTVTDDRSTKLTILVDIEGKLYLNTKTKRRSLNPTFPFPEASTPRIPFPSRSPRKNPGLRRPLIPSTAALICGTDGIPVSLRRSLLITRRLEESRLRRPTPFQGLQRSLKFEVTVITVELKTEEAGLLLLIPQWTHSIHNSLALHPLSICTYPLPFPVTCGSRTTQPSDGGKPPASPSSPADALIPSCLWCIFCTRRRGIPLKRTPSSLHPLMAIGLGYPACSHGQLCDREGLSCSLSSGTAASWIKSTLDGRRVSEYFSFRWRSSNFGSKQSYWLQTAQELSVKVRVAADYSDSVPDSSKYHKDLGYHPLEELKEREKNKNIVLTNAELARTTVEANDTALLIFPGGVHNEPHRHVSWAEFQYVIDDYGDMFFELFDDENILQDHGANSPVMVLIGSDCPTYGEISTISNNFDMDGENDISISELNEIDDSEVMDTLINWGMPDTLRYIHPLYFAKCLTKVVHTKFGKVVDWPSNGLQIVGCLRPAFIDEESYLRRLFHRDDGGNYISDWRDESEKEEEQVAGAYELIDGGMLSFNSKRDESTISSTLYKLEIITVELHSVYGDQSLISLQEFQDAEPDPLARSASAIIERINEYGLQCNVALKALCRRKKGLNVEGANLIGTDSLGIDVRVYCGMEARTLRFPFNARAMSESAAEKKIKRMLFPRYHRKNLRTVTDGIRDL</sequence>
<protein>
    <submittedName>
        <fullName evidence="2">Uncharacterized protein</fullName>
    </submittedName>
</protein>
<dbReference type="EMBL" id="CP097508">
    <property type="protein sequence ID" value="URE10628.1"/>
    <property type="molecule type" value="Genomic_DNA"/>
</dbReference>
<dbReference type="AlphaFoldDB" id="A0A9E7GES2"/>
<gene>
    <name evidence="2" type="ORF">MUK42_27005</name>
</gene>
<accession>A0A9E7GES2</accession>
<dbReference type="Proteomes" id="UP001055439">
    <property type="component" value="Chromosome 6"/>
</dbReference>
<keyword evidence="3" id="KW-1185">Reference proteome</keyword>
<feature type="region of interest" description="Disordered" evidence="1">
    <location>
        <begin position="1"/>
        <end position="37"/>
    </location>
</feature>
<name>A0A9E7GES2_9LILI</name>
<proteinExistence type="predicted"/>
<feature type="region of interest" description="Disordered" evidence="1">
    <location>
        <begin position="69"/>
        <end position="96"/>
    </location>
</feature>
<reference evidence="2" key="1">
    <citation type="submission" date="2022-05" db="EMBL/GenBank/DDBJ databases">
        <title>The Musa troglodytarum L. genome provides insights into the mechanism of non-climacteric behaviour and enrichment of carotenoids.</title>
        <authorList>
            <person name="Wang J."/>
        </authorList>
    </citation>
    <scope>NUCLEOTIDE SEQUENCE</scope>
    <source>
        <tissue evidence="2">Leaf</tissue>
    </source>
</reference>
<evidence type="ECO:0000256" key="1">
    <source>
        <dbReference type="SAM" id="MobiDB-lite"/>
    </source>
</evidence>
<dbReference type="OrthoDB" id="1873930at2759"/>
<dbReference type="EMBL" id="CP097508">
    <property type="protein sequence ID" value="URE10629.1"/>
    <property type="molecule type" value="Genomic_DNA"/>
</dbReference>
<dbReference type="PROSITE" id="PS00018">
    <property type="entry name" value="EF_HAND_1"/>
    <property type="match status" value="1"/>
</dbReference>
<dbReference type="PANTHER" id="PTHR13343">
    <property type="entry name" value="CREG1 PROTEIN"/>
    <property type="match status" value="1"/>
</dbReference>
<evidence type="ECO:0000313" key="2">
    <source>
        <dbReference type="EMBL" id="URE10629.1"/>
    </source>
</evidence>
<dbReference type="SUPFAM" id="SSF50475">
    <property type="entry name" value="FMN-binding split barrel"/>
    <property type="match status" value="1"/>
</dbReference>
<dbReference type="Gene3D" id="3.20.180.10">
    <property type="entry name" value="PNP-oxidase-like"/>
    <property type="match status" value="1"/>
</dbReference>
<dbReference type="PANTHER" id="PTHR13343:SF18">
    <property type="entry name" value="PENTATRICOPEPTIDE REPEAT (PPR) SUPERFAMILY PROTEIN"/>
    <property type="match status" value="1"/>
</dbReference>
<dbReference type="InterPro" id="IPR037119">
    <property type="entry name" value="Haem_oxidase_HugZ-like_sf"/>
</dbReference>
<dbReference type="InterPro" id="IPR018247">
    <property type="entry name" value="EF_Hand_1_Ca_BS"/>
</dbReference>
<evidence type="ECO:0000313" key="3">
    <source>
        <dbReference type="Proteomes" id="UP001055439"/>
    </source>
</evidence>